<dbReference type="Gene3D" id="3.10.350.10">
    <property type="entry name" value="LysM domain"/>
    <property type="match status" value="1"/>
</dbReference>
<organism evidence="4 5">
    <name type="scientific">Streptomyces tateyamensis</name>
    <dbReference type="NCBI Taxonomy" id="565073"/>
    <lineage>
        <taxon>Bacteria</taxon>
        <taxon>Bacillati</taxon>
        <taxon>Actinomycetota</taxon>
        <taxon>Actinomycetes</taxon>
        <taxon>Kitasatosporales</taxon>
        <taxon>Streptomycetaceae</taxon>
        <taxon>Streptomyces</taxon>
    </lineage>
</organism>
<dbReference type="CDD" id="cd00118">
    <property type="entry name" value="LysM"/>
    <property type="match status" value="1"/>
</dbReference>
<protein>
    <recommendedName>
        <fullName evidence="3">LysM domain-containing protein</fullName>
    </recommendedName>
</protein>
<dbReference type="RefSeq" id="WP_110673518.1">
    <property type="nucleotide sequence ID" value="NZ_PYBW01000203.1"/>
</dbReference>
<name>A0A2V4NX52_9ACTN</name>
<dbReference type="InterPro" id="IPR052196">
    <property type="entry name" value="Bact_Kbp"/>
</dbReference>
<dbReference type="PANTHER" id="PTHR34700:SF4">
    <property type="entry name" value="PHAGE-LIKE ELEMENT PBSX PROTEIN XKDP"/>
    <property type="match status" value="1"/>
</dbReference>
<dbReference type="PANTHER" id="PTHR34700">
    <property type="entry name" value="POTASSIUM BINDING PROTEIN KBP"/>
    <property type="match status" value="1"/>
</dbReference>
<feature type="domain" description="LysM" evidence="3">
    <location>
        <begin position="178"/>
        <end position="234"/>
    </location>
</feature>
<dbReference type="PROSITE" id="PS51782">
    <property type="entry name" value="LYSM"/>
    <property type="match status" value="1"/>
</dbReference>
<dbReference type="Proteomes" id="UP000248039">
    <property type="component" value="Unassembled WGS sequence"/>
</dbReference>
<dbReference type="OrthoDB" id="8444614at2"/>
<reference evidence="4 5" key="1">
    <citation type="submission" date="2018-03" db="EMBL/GenBank/DDBJ databases">
        <title>Bioinformatic expansion and discovery of thiopeptide antibiotics.</title>
        <authorList>
            <person name="Schwalen C.J."/>
            <person name="Hudson G.A."/>
            <person name="Mitchell D.A."/>
        </authorList>
    </citation>
    <scope>NUCLEOTIDE SEQUENCE [LARGE SCALE GENOMIC DNA]</scope>
    <source>
        <strain evidence="4 5">ATCC 21389</strain>
    </source>
</reference>
<sequence>MTSTIERLGRLLRALGAAAALAGLLAGLPYALLVWAEEFRPKRLPELDEVMAWANSPLSTVLLLQLLYCLSWVLWTYLLLQTLREVIWYAANFGALLRAAGSETFAFTARQTVAGLLVGAIVLALAASLRSAPAARSTTALAAWSTPVAATAPATPTMTTLKSAPAPAADRAAAQAASACTVRPGDTLWDLADRHLDNPLRWREIYELNKLRPQFDGRHLDDPDEITPGWTFLLPRTPEPATAPPAPPAPDRLSVPADHHDSAAPTSPAPTPSATTGTQPAPAPQTAQSNNQPPPHVAATHHEAPEPGIELPRGAGYLAVTVGAALSAAAVRRTLRRRRDYRPGDQFHEHEDRPEETPLVAAMRGITRHHQDAYPQAGGRESAAVELPLATGGGRQHGLLDLLANQQVPAAALTGPAADDAARALLATVLTTPGRASLLMTRAEAERLAPGLMESQVAQCRLVADTEHAFGALEE</sequence>
<evidence type="ECO:0000313" key="5">
    <source>
        <dbReference type="Proteomes" id="UP000248039"/>
    </source>
</evidence>
<feature type="compositionally biased region" description="Low complexity" evidence="1">
    <location>
        <begin position="272"/>
        <end position="291"/>
    </location>
</feature>
<evidence type="ECO:0000313" key="4">
    <source>
        <dbReference type="EMBL" id="PYC65577.1"/>
    </source>
</evidence>
<dbReference type="Pfam" id="PF01476">
    <property type="entry name" value="LysM"/>
    <property type="match status" value="1"/>
</dbReference>
<keyword evidence="2" id="KW-1133">Transmembrane helix</keyword>
<comment type="caution">
    <text evidence="4">The sequence shown here is derived from an EMBL/GenBank/DDBJ whole genome shotgun (WGS) entry which is preliminary data.</text>
</comment>
<feature type="compositionally biased region" description="Pro residues" evidence="1">
    <location>
        <begin position="237"/>
        <end position="250"/>
    </location>
</feature>
<feature type="transmembrane region" description="Helical" evidence="2">
    <location>
        <begin position="113"/>
        <end position="129"/>
    </location>
</feature>
<proteinExistence type="predicted"/>
<dbReference type="InterPro" id="IPR036779">
    <property type="entry name" value="LysM_dom_sf"/>
</dbReference>
<evidence type="ECO:0000259" key="3">
    <source>
        <dbReference type="PROSITE" id="PS51782"/>
    </source>
</evidence>
<keyword evidence="5" id="KW-1185">Reference proteome</keyword>
<keyword evidence="2" id="KW-0812">Transmembrane</keyword>
<evidence type="ECO:0000256" key="1">
    <source>
        <dbReference type="SAM" id="MobiDB-lite"/>
    </source>
</evidence>
<dbReference type="InterPro" id="IPR018392">
    <property type="entry name" value="LysM"/>
</dbReference>
<gene>
    <name evidence="4" type="ORF">C7C46_32510</name>
</gene>
<feature type="transmembrane region" description="Helical" evidence="2">
    <location>
        <begin position="60"/>
        <end position="80"/>
    </location>
</feature>
<dbReference type="EMBL" id="PYBW01000203">
    <property type="protein sequence ID" value="PYC65577.1"/>
    <property type="molecule type" value="Genomic_DNA"/>
</dbReference>
<feature type="region of interest" description="Disordered" evidence="1">
    <location>
        <begin position="229"/>
        <end position="311"/>
    </location>
</feature>
<accession>A0A2V4NX52</accession>
<dbReference type="AlphaFoldDB" id="A0A2V4NX52"/>
<keyword evidence="2" id="KW-0472">Membrane</keyword>
<evidence type="ECO:0000256" key="2">
    <source>
        <dbReference type="SAM" id="Phobius"/>
    </source>
</evidence>